<dbReference type="SUPFAM" id="SSF53335">
    <property type="entry name" value="S-adenosyl-L-methionine-dependent methyltransferases"/>
    <property type="match status" value="1"/>
</dbReference>
<dbReference type="PANTHER" id="PTHR43712">
    <property type="entry name" value="PUTATIVE (AFU_ORTHOLOGUE AFUA_4G14580)-RELATED"/>
    <property type="match status" value="1"/>
</dbReference>
<dbReference type="AlphaFoldDB" id="A0AAW0R0U4"/>
<dbReference type="Gene3D" id="3.40.50.150">
    <property type="entry name" value="Vaccinia Virus protein VP39"/>
    <property type="match status" value="1"/>
</dbReference>
<evidence type="ECO:0000259" key="5">
    <source>
        <dbReference type="Pfam" id="PF00891"/>
    </source>
</evidence>
<dbReference type="PANTHER" id="PTHR43712:SF17">
    <property type="entry name" value="O-METHYLTRANSFERASE"/>
    <property type="match status" value="1"/>
</dbReference>
<dbReference type="Gene3D" id="1.10.10.10">
    <property type="entry name" value="Winged helix-like DNA-binding domain superfamily/Winged helix DNA-binding domain"/>
    <property type="match status" value="1"/>
</dbReference>
<evidence type="ECO:0000256" key="3">
    <source>
        <dbReference type="ARBA" id="ARBA00022691"/>
    </source>
</evidence>
<dbReference type="InterPro" id="IPR001077">
    <property type="entry name" value="COMT_C"/>
</dbReference>
<dbReference type="InterPro" id="IPR036388">
    <property type="entry name" value="WH-like_DNA-bd_sf"/>
</dbReference>
<evidence type="ECO:0000256" key="2">
    <source>
        <dbReference type="ARBA" id="ARBA00022679"/>
    </source>
</evidence>
<protein>
    <submittedName>
        <fullName evidence="6">O-methyltransferase</fullName>
    </submittedName>
</protein>
<dbReference type="InterPro" id="IPR029063">
    <property type="entry name" value="SAM-dependent_MTases_sf"/>
</dbReference>
<keyword evidence="7" id="KW-1185">Reference proteome</keyword>
<dbReference type="SUPFAM" id="SSF46785">
    <property type="entry name" value="Winged helix' DNA-binding domain"/>
    <property type="match status" value="1"/>
</dbReference>
<keyword evidence="3" id="KW-0949">S-adenosyl-L-methionine</keyword>
<evidence type="ECO:0000256" key="4">
    <source>
        <dbReference type="SAM" id="MobiDB-lite"/>
    </source>
</evidence>
<dbReference type="Pfam" id="PF00891">
    <property type="entry name" value="Methyltransf_2"/>
    <property type="match status" value="1"/>
</dbReference>
<sequence>MPRDAGVDSLLRDISQLGEAYQHGEQGARERLMSSCQTLFSSLMLPAENMLMTQWAYPTHNAVIRLGLDIHLFEALLGDEDATGDGNTDTKEGGTTFKSQSTSAIAARTDPKAEPSLVGRMLRHLAAMGTVRETGPDEFVATPFARALTLESFRDTVLFIQDDYQPCVTGWPAFFARSGYVAPTSSLDTPFTLEKGCSGQLNYFEFFGQRAPLMGKRFASMMGVWSRDRRKWFEAGYYPVRERLIEGVAGFRGEAADGEEVFLVDVGGGSGHDLRQFMEKFRDDIPGKLILQDRPEVVELADTGAGIRKMGHDFLSEQPIKGARAYYLHSIIQDWGDETNVQILRSLIPAMKKGYSKILINDYVVPNEGAHWLQTSLDCELMSTLGARHRTEAEMRSMINGAGLTVTGIFRHPLSLDCIVELE</sequence>
<dbReference type="InterPro" id="IPR016461">
    <property type="entry name" value="COMT-like"/>
</dbReference>
<keyword evidence="1" id="KW-0489">Methyltransferase</keyword>
<comment type="caution">
    <text evidence="6">The sequence shown here is derived from an EMBL/GenBank/DDBJ whole genome shotgun (WGS) entry which is preliminary data.</text>
</comment>
<dbReference type="EMBL" id="JAQQWP010000004">
    <property type="protein sequence ID" value="KAK8120830.1"/>
    <property type="molecule type" value="Genomic_DNA"/>
</dbReference>
<name>A0AAW0R0U4_9PEZI</name>
<evidence type="ECO:0000313" key="7">
    <source>
        <dbReference type="Proteomes" id="UP001392437"/>
    </source>
</evidence>
<dbReference type="InterPro" id="IPR036390">
    <property type="entry name" value="WH_DNA-bd_sf"/>
</dbReference>
<reference evidence="6 7" key="1">
    <citation type="submission" date="2023-01" db="EMBL/GenBank/DDBJ databases">
        <title>Analysis of 21 Apiospora genomes using comparative genomics revels a genus with tremendous synthesis potential of carbohydrate active enzymes and secondary metabolites.</title>
        <authorList>
            <person name="Sorensen T."/>
        </authorList>
    </citation>
    <scope>NUCLEOTIDE SEQUENCE [LARGE SCALE GENOMIC DNA]</scope>
    <source>
        <strain evidence="6 7">CBS 117206</strain>
    </source>
</reference>
<accession>A0AAW0R0U4</accession>
<proteinExistence type="predicted"/>
<dbReference type="GO" id="GO:0008171">
    <property type="term" value="F:O-methyltransferase activity"/>
    <property type="evidence" value="ECO:0007669"/>
    <property type="project" value="InterPro"/>
</dbReference>
<evidence type="ECO:0000313" key="6">
    <source>
        <dbReference type="EMBL" id="KAK8120830.1"/>
    </source>
</evidence>
<feature type="domain" description="O-methyltransferase C-terminal" evidence="5">
    <location>
        <begin position="263"/>
        <end position="404"/>
    </location>
</feature>
<evidence type="ECO:0000256" key="1">
    <source>
        <dbReference type="ARBA" id="ARBA00022603"/>
    </source>
</evidence>
<dbReference type="Proteomes" id="UP001392437">
    <property type="component" value="Unassembled WGS sequence"/>
</dbReference>
<gene>
    <name evidence="6" type="ORF">PG999_004950</name>
</gene>
<keyword evidence="2" id="KW-0808">Transferase</keyword>
<dbReference type="GO" id="GO:0032259">
    <property type="term" value="P:methylation"/>
    <property type="evidence" value="ECO:0007669"/>
    <property type="project" value="UniProtKB-KW"/>
</dbReference>
<feature type="region of interest" description="Disordered" evidence="4">
    <location>
        <begin position="81"/>
        <end position="110"/>
    </location>
</feature>
<dbReference type="PROSITE" id="PS51683">
    <property type="entry name" value="SAM_OMT_II"/>
    <property type="match status" value="1"/>
</dbReference>
<organism evidence="6 7">
    <name type="scientific">Apiospora kogelbergensis</name>
    <dbReference type="NCBI Taxonomy" id="1337665"/>
    <lineage>
        <taxon>Eukaryota</taxon>
        <taxon>Fungi</taxon>
        <taxon>Dikarya</taxon>
        <taxon>Ascomycota</taxon>
        <taxon>Pezizomycotina</taxon>
        <taxon>Sordariomycetes</taxon>
        <taxon>Xylariomycetidae</taxon>
        <taxon>Amphisphaeriales</taxon>
        <taxon>Apiosporaceae</taxon>
        <taxon>Apiospora</taxon>
    </lineage>
</organism>